<dbReference type="EMBL" id="JBHUHO010000003">
    <property type="protein sequence ID" value="MFD2114307.1"/>
    <property type="molecule type" value="Genomic_DNA"/>
</dbReference>
<accession>A0ABW4YF33</accession>
<dbReference type="PIRSF" id="PIRSF000706">
    <property type="entry name" value="Kanamycin_kin"/>
    <property type="match status" value="1"/>
</dbReference>
<keyword evidence="5 7" id="KW-0067">ATP-binding</keyword>
<evidence type="ECO:0000256" key="2">
    <source>
        <dbReference type="ARBA" id="ARBA00022679"/>
    </source>
</evidence>
<dbReference type="Gene3D" id="3.30.200.20">
    <property type="entry name" value="Phosphorylase Kinase, domain 1"/>
    <property type="match status" value="1"/>
</dbReference>
<dbReference type="InterPro" id="IPR024165">
    <property type="entry name" value="Kan/Strep_kinase"/>
</dbReference>
<evidence type="ECO:0000256" key="4">
    <source>
        <dbReference type="ARBA" id="ARBA00022777"/>
    </source>
</evidence>
<keyword evidence="4 7" id="KW-0418">Kinase</keyword>
<evidence type="ECO:0000256" key="3">
    <source>
        <dbReference type="ARBA" id="ARBA00022741"/>
    </source>
</evidence>
<evidence type="ECO:0000256" key="1">
    <source>
        <dbReference type="ARBA" id="ARBA00006219"/>
    </source>
</evidence>
<dbReference type="InterPro" id="IPR002575">
    <property type="entry name" value="Aminoglycoside_PTrfase"/>
</dbReference>
<dbReference type="CDD" id="cd05150">
    <property type="entry name" value="APH"/>
    <property type="match status" value="1"/>
</dbReference>
<evidence type="ECO:0000256" key="7">
    <source>
        <dbReference type="PIRNR" id="PIRNR000706"/>
    </source>
</evidence>
<evidence type="ECO:0000313" key="10">
    <source>
        <dbReference type="Proteomes" id="UP001597362"/>
    </source>
</evidence>
<dbReference type="RefSeq" id="WP_377769280.1">
    <property type="nucleotide sequence ID" value="NZ_JBHUHO010000003.1"/>
</dbReference>
<gene>
    <name evidence="9" type="ORF">ACFSJH_00885</name>
</gene>
<dbReference type="Gene3D" id="3.90.1200.10">
    <property type="match status" value="1"/>
</dbReference>
<comment type="similarity">
    <text evidence="1 7">Belongs to the aminoglycoside phosphotransferase family.</text>
</comment>
<dbReference type="Pfam" id="PF01636">
    <property type="entry name" value="APH"/>
    <property type="match status" value="1"/>
</dbReference>
<dbReference type="PANTHER" id="PTHR21310">
    <property type="entry name" value="AMINOGLYCOSIDE PHOSPHOTRANSFERASE-RELATED-RELATED"/>
    <property type="match status" value="1"/>
</dbReference>
<keyword evidence="6 7" id="KW-0046">Antibiotic resistance</keyword>
<name>A0ABW4YF33_9BACL</name>
<reference evidence="10" key="1">
    <citation type="journal article" date="2019" name="Int. J. Syst. Evol. Microbiol.">
        <title>The Global Catalogue of Microorganisms (GCM) 10K type strain sequencing project: providing services to taxonomists for standard genome sequencing and annotation.</title>
        <authorList>
            <consortium name="The Broad Institute Genomics Platform"/>
            <consortium name="The Broad Institute Genome Sequencing Center for Infectious Disease"/>
            <person name="Wu L."/>
            <person name="Ma J."/>
        </authorList>
    </citation>
    <scope>NUCLEOTIDE SEQUENCE [LARGE SCALE GENOMIC DNA]</scope>
    <source>
        <strain evidence="10">GH52</strain>
    </source>
</reference>
<organism evidence="9 10">
    <name type="scientific">Paenibacillus yanchengensis</name>
    <dbReference type="NCBI Taxonomy" id="2035833"/>
    <lineage>
        <taxon>Bacteria</taxon>
        <taxon>Bacillati</taxon>
        <taxon>Bacillota</taxon>
        <taxon>Bacilli</taxon>
        <taxon>Bacillales</taxon>
        <taxon>Paenibacillaceae</taxon>
        <taxon>Paenibacillus</taxon>
    </lineage>
</organism>
<evidence type="ECO:0000256" key="6">
    <source>
        <dbReference type="ARBA" id="ARBA00023251"/>
    </source>
</evidence>
<comment type="caution">
    <text evidence="9">The sequence shown here is derived from an EMBL/GenBank/DDBJ whole genome shotgun (WGS) entry which is preliminary data.</text>
</comment>
<proteinExistence type="inferred from homology"/>
<keyword evidence="3 7" id="KW-0547">Nucleotide-binding</keyword>
<dbReference type="InterPro" id="IPR011009">
    <property type="entry name" value="Kinase-like_dom_sf"/>
</dbReference>
<evidence type="ECO:0000313" key="9">
    <source>
        <dbReference type="EMBL" id="MFD2114307.1"/>
    </source>
</evidence>
<evidence type="ECO:0000259" key="8">
    <source>
        <dbReference type="Pfam" id="PF01636"/>
    </source>
</evidence>
<dbReference type="Proteomes" id="UP001597362">
    <property type="component" value="Unassembled WGS sequence"/>
</dbReference>
<sequence length="256" mass="29191">MLIMLPERIKHWISKQVYELDTIGMSEAQVRLFTDVVLKIEQANEESNNELLMIEWLQGKLPVPQLIVTEKVADTNYLLMSRVPGMMTCDPIQLRQPEQTIELLAAGLKLLWSVSITDCPIDNSLAYKLKKAAARVEQQLCTMEDAEETTYGAEGFANPQALLDWLIAHQPIEQMVFSHGDYCLPNIFINDNNISGFIDLGWAGIADKWQDIALCVRSIAHNFGKNPSYIDQLFAALQLEPNWEKINYYILLDELF</sequence>
<dbReference type="PANTHER" id="PTHR21310:SF41">
    <property type="entry name" value="3'-PHOSPHOTRANSFERASE, PUTATIVE-RELATED"/>
    <property type="match status" value="1"/>
</dbReference>
<evidence type="ECO:0000256" key="5">
    <source>
        <dbReference type="ARBA" id="ARBA00022840"/>
    </source>
</evidence>
<dbReference type="SUPFAM" id="SSF56112">
    <property type="entry name" value="Protein kinase-like (PK-like)"/>
    <property type="match status" value="1"/>
</dbReference>
<dbReference type="InterPro" id="IPR051678">
    <property type="entry name" value="AGP_Transferase"/>
</dbReference>
<feature type="domain" description="Aminoglycoside phosphotransferase" evidence="8">
    <location>
        <begin position="34"/>
        <end position="246"/>
    </location>
</feature>
<protein>
    <submittedName>
        <fullName evidence="9">APH(3') family aminoglycoside O-phosphotransferase</fullName>
    </submittedName>
</protein>
<dbReference type="NCBIfam" id="NF033068">
    <property type="entry name" value="APH_3p"/>
    <property type="match status" value="1"/>
</dbReference>
<keyword evidence="10" id="KW-1185">Reference proteome</keyword>
<keyword evidence="2 7" id="KW-0808">Transferase</keyword>